<gene>
    <name evidence="8" type="ORF">ACIGXA_37605</name>
</gene>
<dbReference type="SUPFAM" id="SSF46894">
    <property type="entry name" value="C-terminal effector domain of the bipartite response regulators"/>
    <property type="match status" value="1"/>
</dbReference>
<evidence type="ECO:0000313" key="9">
    <source>
        <dbReference type="Proteomes" id="UP001614394"/>
    </source>
</evidence>
<dbReference type="InterPro" id="IPR016032">
    <property type="entry name" value="Sig_transdc_resp-reg_C-effctor"/>
</dbReference>
<evidence type="ECO:0000256" key="4">
    <source>
        <dbReference type="ARBA" id="ARBA00023163"/>
    </source>
</evidence>
<evidence type="ECO:0000256" key="5">
    <source>
        <dbReference type="PROSITE-ProRule" id="PRU00169"/>
    </source>
</evidence>
<dbReference type="PANTHER" id="PTHR43214:SF24">
    <property type="entry name" value="TRANSCRIPTIONAL REGULATORY PROTEIN NARL-RELATED"/>
    <property type="match status" value="1"/>
</dbReference>
<dbReference type="InterPro" id="IPR058245">
    <property type="entry name" value="NreC/VraR/RcsB-like_REC"/>
</dbReference>
<evidence type="ECO:0000256" key="2">
    <source>
        <dbReference type="ARBA" id="ARBA00023015"/>
    </source>
</evidence>
<feature type="domain" description="HTH luxR-type" evidence="6">
    <location>
        <begin position="156"/>
        <end position="221"/>
    </location>
</feature>
<keyword evidence="3" id="KW-0238">DNA-binding</keyword>
<dbReference type="InterPro" id="IPR039420">
    <property type="entry name" value="WalR-like"/>
</dbReference>
<keyword evidence="9" id="KW-1185">Reference proteome</keyword>
<dbReference type="InterPro" id="IPR000792">
    <property type="entry name" value="Tscrpt_reg_LuxR_C"/>
</dbReference>
<dbReference type="Pfam" id="PF00196">
    <property type="entry name" value="GerE"/>
    <property type="match status" value="1"/>
</dbReference>
<dbReference type="PROSITE" id="PS00622">
    <property type="entry name" value="HTH_LUXR_1"/>
    <property type="match status" value="1"/>
</dbReference>
<evidence type="ECO:0000256" key="1">
    <source>
        <dbReference type="ARBA" id="ARBA00022553"/>
    </source>
</evidence>
<dbReference type="CDD" id="cd06170">
    <property type="entry name" value="LuxR_C_like"/>
    <property type="match status" value="1"/>
</dbReference>
<keyword evidence="2" id="KW-0805">Transcription regulation</keyword>
<reference evidence="8 9" key="1">
    <citation type="submission" date="2024-10" db="EMBL/GenBank/DDBJ databases">
        <title>The Natural Products Discovery Center: Release of the First 8490 Sequenced Strains for Exploring Actinobacteria Biosynthetic Diversity.</title>
        <authorList>
            <person name="Kalkreuter E."/>
            <person name="Kautsar S.A."/>
            <person name="Yang D."/>
            <person name="Bader C.D."/>
            <person name="Teijaro C.N."/>
            <person name="Fluegel L."/>
            <person name="Davis C.M."/>
            <person name="Simpson J.R."/>
            <person name="Lauterbach L."/>
            <person name="Steele A.D."/>
            <person name="Gui C."/>
            <person name="Meng S."/>
            <person name="Li G."/>
            <person name="Viehrig K."/>
            <person name="Ye F."/>
            <person name="Su P."/>
            <person name="Kiefer A.F."/>
            <person name="Nichols A."/>
            <person name="Cepeda A.J."/>
            <person name="Yan W."/>
            <person name="Fan B."/>
            <person name="Jiang Y."/>
            <person name="Adhikari A."/>
            <person name="Zheng C.-J."/>
            <person name="Schuster L."/>
            <person name="Cowan T.M."/>
            <person name="Smanski M.J."/>
            <person name="Chevrette M.G."/>
            <person name="De Carvalho L.P.S."/>
            <person name="Shen B."/>
        </authorList>
    </citation>
    <scope>NUCLEOTIDE SEQUENCE [LARGE SCALE GENOMIC DNA]</scope>
    <source>
        <strain evidence="8 9">NPDC053399</strain>
    </source>
</reference>
<feature type="domain" description="Response regulatory" evidence="7">
    <location>
        <begin position="17"/>
        <end position="138"/>
    </location>
</feature>
<dbReference type="PRINTS" id="PR00038">
    <property type="entry name" value="HTHLUXR"/>
</dbReference>
<keyword evidence="1 5" id="KW-0597">Phosphoprotein</keyword>
<organism evidence="8 9">
    <name type="scientific">Streptomyces fildesensis</name>
    <dbReference type="NCBI Taxonomy" id="375757"/>
    <lineage>
        <taxon>Bacteria</taxon>
        <taxon>Bacillati</taxon>
        <taxon>Actinomycetota</taxon>
        <taxon>Actinomycetes</taxon>
        <taxon>Kitasatosporales</taxon>
        <taxon>Streptomycetaceae</taxon>
        <taxon>Streptomyces</taxon>
    </lineage>
</organism>
<dbReference type="InterPro" id="IPR001789">
    <property type="entry name" value="Sig_transdc_resp-reg_receiver"/>
</dbReference>
<dbReference type="PANTHER" id="PTHR43214">
    <property type="entry name" value="TWO-COMPONENT RESPONSE REGULATOR"/>
    <property type="match status" value="1"/>
</dbReference>
<evidence type="ECO:0000313" key="8">
    <source>
        <dbReference type="EMBL" id="MFI9106237.1"/>
    </source>
</evidence>
<keyword evidence="4" id="KW-0804">Transcription</keyword>
<dbReference type="SMART" id="SM00421">
    <property type="entry name" value="HTH_LUXR"/>
    <property type="match status" value="1"/>
</dbReference>
<dbReference type="EMBL" id="JBITYG010000017">
    <property type="protein sequence ID" value="MFI9106237.1"/>
    <property type="molecule type" value="Genomic_DNA"/>
</dbReference>
<dbReference type="CDD" id="cd17535">
    <property type="entry name" value="REC_NarL-like"/>
    <property type="match status" value="1"/>
</dbReference>
<evidence type="ECO:0000259" key="7">
    <source>
        <dbReference type="PROSITE" id="PS50110"/>
    </source>
</evidence>
<dbReference type="PROSITE" id="PS50110">
    <property type="entry name" value="RESPONSE_REGULATORY"/>
    <property type="match status" value="1"/>
</dbReference>
<dbReference type="RefSeq" id="WP_399657609.1">
    <property type="nucleotide sequence ID" value="NZ_JBITYG010000017.1"/>
</dbReference>
<accession>A0ABW8CIF8</accession>
<comment type="caution">
    <text evidence="8">The sequence shown here is derived from an EMBL/GenBank/DDBJ whole genome shotgun (WGS) entry which is preliminary data.</text>
</comment>
<evidence type="ECO:0000256" key="3">
    <source>
        <dbReference type="ARBA" id="ARBA00023125"/>
    </source>
</evidence>
<dbReference type="InterPro" id="IPR011006">
    <property type="entry name" value="CheY-like_superfamily"/>
</dbReference>
<feature type="modified residue" description="4-aspartylphosphate" evidence="5">
    <location>
        <position position="68"/>
    </location>
</feature>
<sequence length="224" mass="23648">MTAAALPEPTPTPAPVRLLVCDDHAVVRAGLLALLASAGDIDVIGEAGTGEEAVVMAARLRPQVVLMDLQLGNGIDGVEATRRITSAVEAPDAAPHVLVLTTYDTDADITRAIEAGATGYLLKAERPEELFAAIHAAAQGRTTLSPPVASRVMARMRAPRPNLTERELDILAQLAQGLGNRDIARALFISEATVKTHLGRIYDKLGVDTRAGAVSVAKEQRLLR</sequence>
<dbReference type="Pfam" id="PF00072">
    <property type="entry name" value="Response_reg"/>
    <property type="match status" value="1"/>
</dbReference>
<dbReference type="PROSITE" id="PS50043">
    <property type="entry name" value="HTH_LUXR_2"/>
    <property type="match status" value="1"/>
</dbReference>
<dbReference type="SUPFAM" id="SSF52172">
    <property type="entry name" value="CheY-like"/>
    <property type="match status" value="1"/>
</dbReference>
<dbReference type="Proteomes" id="UP001614394">
    <property type="component" value="Unassembled WGS sequence"/>
</dbReference>
<proteinExistence type="predicted"/>
<dbReference type="Gene3D" id="3.40.50.2300">
    <property type="match status" value="1"/>
</dbReference>
<dbReference type="SMART" id="SM00448">
    <property type="entry name" value="REC"/>
    <property type="match status" value="1"/>
</dbReference>
<protein>
    <submittedName>
        <fullName evidence="8">Response regulator</fullName>
    </submittedName>
</protein>
<evidence type="ECO:0000259" key="6">
    <source>
        <dbReference type="PROSITE" id="PS50043"/>
    </source>
</evidence>
<name>A0ABW8CIF8_9ACTN</name>